<dbReference type="PIRSF" id="PIRSF004846">
    <property type="entry name" value="ModA"/>
    <property type="match status" value="1"/>
</dbReference>
<dbReference type="GO" id="GO:0046872">
    <property type="term" value="F:metal ion binding"/>
    <property type="evidence" value="ECO:0007669"/>
    <property type="project" value="UniProtKB-KW"/>
</dbReference>
<evidence type="ECO:0000256" key="3">
    <source>
        <dbReference type="SAM" id="MobiDB-lite"/>
    </source>
</evidence>
<name>A0A6J7R0R1_9ZZZZ</name>
<dbReference type="PANTHER" id="PTHR30632">
    <property type="entry name" value="MOLYBDATE-BINDING PERIPLASMIC PROTEIN"/>
    <property type="match status" value="1"/>
</dbReference>
<evidence type="ECO:0000256" key="1">
    <source>
        <dbReference type="ARBA" id="ARBA00022723"/>
    </source>
</evidence>
<dbReference type="NCBIfam" id="TIGR01256">
    <property type="entry name" value="modA"/>
    <property type="match status" value="1"/>
</dbReference>
<reference evidence="4" key="1">
    <citation type="submission" date="2020-05" db="EMBL/GenBank/DDBJ databases">
        <authorList>
            <person name="Chiriac C."/>
            <person name="Salcher M."/>
            <person name="Ghai R."/>
            <person name="Kavagutti S V."/>
        </authorList>
    </citation>
    <scope>NUCLEOTIDE SEQUENCE</scope>
</reference>
<dbReference type="GO" id="GO:0015689">
    <property type="term" value="P:molybdate ion transport"/>
    <property type="evidence" value="ECO:0007669"/>
    <property type="project" value="InterPro"/>
</dbReference>
<keyword evidence="2" id="KW-0732">Signal</keyword>
<feature type="region of interest" description="Disordered" evidence="3">
    <location>
        <begin position="1"/>
        <end position="20"/>
    </location>
</feature>
<keyword evidence="1" id="KW-0479">Metal-binding</keyword>
<evidence type="ECO:0000313" key="4">
    <source>
        <dbReference type="EMBL" id="CAB5022419.1"/>
    </source>
</evidence>
<dbReference type="PANTHER" id="PTHR30632:SF0">
    <property type="entry name" value="SULFATE-BINDING PROTEIN"/>
    <property type="match status" value="1"/>
</dbReference>
<organism evidence="4">
    <name type="scientific">freshwater metagenome</name>
    <dbReference type="NCBI Taxonomy" id="449393"/>
    <lineage>
        <taxon>unclassified sequences</taxon>
        <taxon>metagenomes</taxon>
        <taxon>ecological metagenomes</taxon>
    </lineage>
</organism>
<dbReference type="Pfam" id="PF13531">
    <property type="entry name" value="SBP_bac_11"/>
    <property type="match status" value="1"/>
</dbReference>
<gene>
    <name evidence="4" type="ORF">UFOPK4071_01305</name>
</gene>
<dbReference type="InterPro" id="IPR050682">
    <property type="entry name" value="ModA/WtpA"/>
</dbReference>
<dbReference type="AlphaFoldDB" id="A0A6J7R0R1"/>
<evidence type="ECO:0000256" key="2">
    <source>
        <dbReference type="ARBA" id="ARBA00022729"/>
    </source>
</evidence>
<protein>
    <submittedName>
        <fullName evidence="4">Unannotated protein</fullName>
    </submittedName>
</protein>
<dbReference type="InterPro" id="IPR005950">
    <property type="entry name" value="ModA"/>
</dbReference>
<dbReference type="Gene3D" id="3.40.190.10">
    <property type="entry name" value="Periplasmic binding protein-like II"/>
    <property type="match status" value="2"/>
</dbReference>
<accession>A0A6J7R0R1</accession>
<proteinExistence type="predicted"/>
<feature type="region of interest" description="Disordered" evidence="3">
    <location>
        <begin position="51"/>
        <end position="75"/>
    </location>
</feature>
<dbReference type="GO" id="GO:0030973">
    <property type="term" value="F:molybdate ion binding"/>
    <property type="evidence" value="ECO:0007669"/>
    <property type="project" value="TreeGrafter"/>
</dbReference>
<sequence>MRSSPQPKKPENPGVSPSAEANRIGVQARRFGVFLVCCALFAACGANGVSNQAKSGGENPEASSPASKRESLTVSVPSSAASAVTRIADGFERSNRGVKVLINSGPSNALASQVSSGAEVDVLLSADAATLSGLIAEKKISGPRIFALNQMALVVSPRAAGIKRLSDLTSASVVALCAESVPCGGYAKRVLISAGVTIKESQITRGTDAAATLGAVRFGDADAAIVYETDARAAGKSVLTRQIPNRFNEVAKYPAVVVLASKHMKEAEAFVRYLKTPFAKRVLHRVGFSTP</sequence>
<dbReference type="EMBL" id="CAFBPF010000197">
    <property type="protein sequence ID" value="CAB5022419.1"/>
    <property type="molecule type" value="Genomic_DNA"/>
</dbReference>
<dbReference type="SUPFAM" id="SSF53850">
    <property type="entry name" value="Periplasmic binding protein-like II"/>
    <property type="match status" value="1"/>
</dbReference>